<name>A0A060M4A9_9BACI</name>
<dbReference type="Proteomes" id="UP000027142">
    <property type="component" value="Chromosome"/>
</dbReference>
<accession>A0A060M4A9</accession>
<keyword evidence="5" id="KW-1185">Reference proteome</keyword>
<dbReference type="HOGENOM" id="CLU_059158_0_0_9"/>
<feature type="active site" evidence="2">
    <location>
        <position position="179"/>
    </location>
</feature>
<keyword evidence="1" id="KW-1003">Cell membrane</keyword>
<dbReference type="InterPro" id="IPR005081">
    <property type="entry name" value="SpoIIGA"/>
</dbReference>
<comment type="function">
    <text evidence="1">Probable aspartic protease that is responsible for the proteolytic cleavage of the RNA polymerase sigma E factor (SigE/spoIIGB) to yield the active peptide in the mother cell during sporulation. Responds to a signal from the forespore that is triggered by the extracellular signal protein SpoIIR.</text>
</comment>
<dbReference type="OrthoDB" id="2690199at2"/>
<feature type="transmembrane region" description="Helical" evidence="3">
    <location>
        <begin position="88"/>
        <end position="109"/>
    </location>
</feature>
<dbReference type="GO" id="GO:0030435">
    <property type="term" value="P:sporulation resulting in formation of a cellular spore"/>
    <property type="evidence" value="ECO:0007669"/>
    <property type="project" value="UniProtKB-KW"/>
</dbReference>
<dbReference type="RefSeq" id="WP_038480948.1">
    <property type="nucleotide sequence ID" value="NZ_CP003923.1"/>
</dbReference>
<keyword evidence="1" id="KW-0378">Hydrolase</keyword>
<dbReference type="STRING" id="1246626.BleG1_2336"/>
<dbReference type="GO" id="GO:0006508">
    <property type="term" value="P:proteolysis"/>
    <property type="evidence" value="ECO:0007669"/>
    <property type="project" value="UniProtKB-KW"/>
</dbReference>
<sequence>MIIYLDLIWLLNLGIDFLLIIGTALLLKRKKNYVRIGMASLVASLVVFFMFTPYVTFFMNPIVKFFYSCMIVFIAFGYIRFTYFVQNLAGFFFLTFVTGGGLFAMHYFFQSELDLTSHLPGFGGSTISWALVLIGFPLVFWFSKQQVDTFKIKKVQANDMATVEIVIDDFRFEARGLVDTGNQLKDPLTRTPVMIIEADLLHPFLGKQQTDDMLTMSTKENHPFMHRIRLVPFKAVGQKQPYLTAFKPDQVTIYYDGEQFVTKRVLLGLYGEALSPEGHYQTIIHPQLVISQVS</sequence>
<evidence type="ECO:0000256" key="2">
    <source>
        <dbReference type="PIRSR" id="PIRSR018571-1"/>
    </source>
</evidence>
<dbReference type="AlphaFoldDB" id="A0A060M4A9"/>
<protein>
    <recommendedName>
        <fullName evidence="1">Sporulation sigma-E factor-processing peptidase</fullName>
        <ecNumber evidence="1">3.4.23.-</ecNumber>
    </recommendedName>
    <alternativeName>
        <fullName evidence="1">Membrane-associated aspartic protease</fullName>
    </alternativeName>
    <alternativeName>
        <fullName evidence="1">Stage II sporulation protein GA</fullName>
    </alternativeName>
</protein>
<feature type="transmembrane region" description="Helical" evidence="3">
    <location>
        <begin position="65"/>
        <end position="81"/>
    </location>
</feature>
<gene>
    <name evidence="4" type="ORF">BleG1_2336</name>
</gene>
<keyword evidence="1 3" id="KW-0472">Membrane</keyword>
<dbReference type="KEGG" id="ble:BleG1_2336"/>
<evidence type="ECO:0000313" key="5">
    <source>
        <dbReference type="Proteomes" id="UP000027142"/>
    </source>
</evidence>
<dbReference type="NCBIfam" id="TIGR02854">
    <property type="entry name" value="spore_II_GA"/>
    <property type="match status" value="1"/>
</dbReference>
<comment type="subunit">
    <text evidence="1">Self-associates. Interacts with SigE. Interacts with SpoIIR.</text>
</comment>
<keyword evidence="1" id="KW-0749">Sporulation</keyword>
<evidence type="ECO:0000256" key="3">
    <source>
        <dbReference type="SAM" id="Phobius"/>
    </source>
</evidence>
<dbReference type="PIRSF" id="PIRSF018571">
    <property type="entry name" value="SpoIIGA"/>
    <property type="match status" value="1"/>
</dbReference>
<evidence type="ECO:0000313" key="4">
    <source>
        <dbReference type="EMBL" id="AIC94914.1"/>
    </source>
</evidence>
<feature type="transmembrane region" description="Helical" evidence="3">
    <location>
        <begin position="121"/>
        <end position="143"/>
    </location>
</feature>
<dbReference type="Pfam" id="PF03419">
    <property type="entry name" value="Peptidase_U4"/>
    <property type="match status" value="1"/>
</dbReference>
<reference evidence="4 5" key="1">
    <citation type="journal article" date="2014" name="Gene">
        <title>A comparative genomic analysis of the alkalitolerant soil bacterium Bacillus lehensis G1.</title>
        <authorList>
            <person name="Noor Y.M."/>
            <person name="Samsulrizal N.H."/>
            <person name="Jema'on N.A."/>
            <person name="Low K.O."/>
            <person name="Ramli A.N."/>
            <person name="Alias N.I."/>
            <person name="Damis S.I."/>
            <person name="Fuzi S.F."/>
            <person name="Isa M.N."/>
            <person name="Murad A.M."/>
            <person name="Raih M.F."/>
            <person name="Bakar F.D."/>
            <person name="Najimudin N."/>
            <person name="Mahadi N.M."/>
            <person name="Illias R.M."/>
        </authorList>
    </citation>
    <scope>NUCLEOTIDE SEQUENCE [LARGE SCALE GENOMIC DNA]</scope>
    <source>
        <strain evidence="4 5">G1</strain>
    </source>
</reference>
<dbReference type="GO" id="GO:0005886">
    <property type="term" value="C:plasma membrane"/>
    <property type="evidence" value="ECO:0007669"/>
    <property type="project" value="UniProtKB-SubCell"/>
</dbReference>
<keyword evidence="1" id="KW-0064">Aspartyl protease</keyword>
<organism evidence="4 5">
    <name type="scientific">Shouchella lehensis G1</name>
    <dbReference type="NCBI Taxonomy" id="1246626"/>
    <lineage>
        <taxon>Bacteria</taxon>
        <taxon>Bacillati</taxon>
        <taxon>Bacillota</taxon>
        <taxon>Bacilli</taxon>
        <taxon>Bacillales</taxon>
        <taxon>Bacillaceae</taxon>
        <taxon>Shouchella</taxon>
    </lineage>
</organism>
<dbReference type="EC" id="3.4.23.-" evidence="1"/>
<dbReference type="EMBL" id="CP003923">
    <property type="protein sequence ID" value="AIC94914.1"/>
    <property type="molecule type" value="Genomic_DNA"/>
</dbReference>
<dbReference type="GO" id="GO:0004190">
    <property type="term" value="F:aspartic-type endopeptidase activity"/>
    <property type="evidence" value="ECO:0007669"/>
    <property type="project" value="UniProtKB-KW"/>
</dbReference>
<feature type="transmembrane region" description="Helical" evidence="3">
    <location>
        <begin position="6"/>
        <end position="27"/>
    </location>
</feature>
<comment type="similarity">
    <text evidence="1">Belongs to the peptidase U4 family.</text>
</comment>
<dbReference type="GO" id="GO:0030436">
    <property type="term" value="P:asexual sporulation"/>
    <property type="evidence" value="ECO:0007669"/>
    <property type="project" value="InterPro"/>
</dbReference>
<proteinExistence type="inferred from homology"/>
<comment type="subcellular location">
    <subcellularLocation>
        <location evidence="1">Cell membrane</location>
    </subcellularLocation>
</comment>
<dbReference type="PATRIC" id="fig|1246626.3.peg.2335"/>
<keyword evidence="1" id="KW-0645">Protease</keyword>
<keyword evidence="3" id="KW-0812">Transmembrane</keyword>
<evidence type="ECO:0000256" key="1">
    <source>
        <dbReference type="PIRNR" id="PIRNR018571"/>
    </source>
</evidence>
<dbReference type="eggNOG" id="ENOG50301AF">
    <property type="taxonomic scope" value="Bacteria"/>
</dbReference>
<feature type="transmembrane region" description="Helical" evidence="3">
    <location>
        <begin position="39"/>
        <end position="59"/>
    </location>
</feature>
<keyword evidence="3" id="KW-1133">Transmembrane helix</keyword>